<proteinExistence type="predicted"/>
<dbReference type="AlphaFoldDB" id="A0A9P9WLG2"/>
<protein>
    <recommendedName>
        <fullName evidence="4">Heterokaryon incompatibility domain-containing protein</fullName>
    </recommendedName>
</protein>
<accession>A0A9P9WLG2</accession>
<comment type="caution">
    <text evidence="2">The sequence shown here is derived from an EMBL/GenBank/DDBJ whole genome shotgun (WGS) entry which is preliminary data.</text>
</comment>
<name>A0A9P9WLG2_9PEZI</name>
<sequence>MRLLETHLDGIPRLTKELNSNIPPYAILSHTWGEDEDEVSLNDVRNGTGAQKLGYHKIRSDYTGLFEAINSMFHWYQKSAKCYVYLADVPSRDHAQGYISTTPWDAAFLKSRWFTRGWTLQELLAPASVEFFLSDHQRLGDRSSLAYQVHGITRIPFQALAGASLSDFTEQNGELVWLESAINGVKEWAFSDKSSNIGKEKVNKYLKSVKENPRALEGITATIRQVILVSKYIDKKAIRKIYKDQATRIGDRVPKAEEHLVDSWKDKSAPSTPYVAQGSQMSARIGLGVQEAVDSYEEKKNKGARFSKEEHDLIKSLQDSIKAAKAYKSFRNPMDEAVGGEDETDSGTETEWEAGAETQSQRKGNALELQGRIGAYAAISRAWQSNIEKRTFARIRLQSTSLAQFSDIFSRCPPRRVLMWELDFSVVLHEPGRKRPERIRNQIMFRAAVTSLLAVLKQWDDEEEAAGNMPVSFYLILQPLPAVLDATACSTDLPVPDELKSDPWLARRYLALSPESNLNLYSPIRRVKRYLVYDGEPCHIHPATMCQTAGIFTRLEQLELKWWDPDLRYSTNLTDEDGVDQLCAAIRRLAQPTVVSLTLENFLISSDLFEDRINNCPTDTSDTWHALESLWISGSPVAPNGHWYFTGDPLRYSPDYEASSPISDSDNEIDTESEASDECDNQHDKYRQENGRLPFHQWRLQVDSDTMDPLLHSYTDAILHPKVTPTKPDKRWWDIFVYAVGQWLVPDSLFEKWEEWAGEKGMVHTRICDASDSW</sequence>
<feature type="region of interest" description="Disordered" evidence="1">
    <location>
        <begin position="332"/>
        <end position="361"/>
    </location>
</feature>
<dbReference type="PANTHER" id="PTHR10622">
    <property type="entry name" value="HET DOMAIN-CONTAINING PROTEIN"/>
    <property type="match status" value="1"/>
</dbReference>
<organism evidence="2 3">
    <name type="scientific">Neoarthrinium moseri</name>
    <dbReference type="NCBI Taxonomy" id="1658444"/>
    <lineage>
        <taxon>Eukaryota</taxon>
        <taxon>Fungi</taxon>
        <taxon>Dikarya</taxon>
        <taxon>Ascomycota</taxon>
        <taxon>Pezizomycotina</taxon>
        <taxon>Sordariomycetes</taxon>
        <taxon>Xylariomycetidae</taxon>
        <taxon>Amphisphaeriales</taxon>
        <taxon>Apiosporaceae</taxon>
        <taxon>Neoarthrinium</taxon>
    </lineage>
</organism>
<evidence type="ECO:0008006" key="4">
    <source>
        <dbReference type="Google" id="ProtNLM"/>
    </source>
</evidence>
<feature type="compositionally biased region" description="Acidic residues" evidence="1">
    <location>
        <begin position="665"/>
        <end position="677"/>
    </location>
</feature>
<gene>
    <name evidence="2" type="ORF">JX265_006870</name>
</gene>
<feature type="region of interest" description="Disordered" evidence="1">
    <location>
        <begin position="656"/>
        <end position="677"/>
    </location>
</feature>
<reference evidence="2" key="1">
    <citation type="submission" date="2021-03" db="EMBL/GenBank/DDBJ databases">
        <title>Revisited historic fungal species revealed as producer of novel bioactive compounds through whole genome sequencing and comparative genomics.</title>
        <authorList>
            <person name="Vignolle G.A."/>
            <person name="Hochenegger N."/>
            <person name="Mach R.L."/>
            <person name="Mach-Aigner A.R."/>
            <person name="Javad Rahimi M."/>
            <person name="Salim K.A."/>
            <person name="Chan C.M."/>
            <person name="Lim L.B.L."/>
            <person name="Cai F."/>
            <person name="Druzhinina I.S."/>
            <person name="U'Ren J.M."/>
            <person name="Derntl C."/>
        </authorList>
    </citation>
    <scope>NUCLEOTIDE SEQUENCE</scope>
    <source>
        <strain evidence="2">TUCIM 5799</strain>
    </source>
</reference>
<dbReference type="EMBL" id="JAFIMR010000016">
    <property type="protein sequence ID" value="KAI1868891.1"/>
    <property type="molecule type" value="Genomic_DNA"/>
</dbReference>
<dbReference type="PANTHER" id="PTHR10622:SF10">
    <property type="entry name" value="HET DOMAIN-CONTAINING PROTEIN"/>
    <property type="match status" value="1"/>
</dbReference>
<evidence type="ECO:0000256" key="1">
    <source>
        <dbReference type="SAM" id="MobiDB-lite"/>
    </source>
</evidence>
<evidence type="ECO:0000313" key="3">
    <source>
        <dbReference type="Proteomes" id="UP000829685"/>
    </source>
</evidence>
<feature type="compositionally biased region" description="Acidic residues" evidence="1">
    <location>
        <begin position="338"/>
        <end position="354"/>
    </location>
</feature>
<evidence type="ECO:0000313" key="2">
    <source>
        <dbReference type="EMBL" id="KAI1868891.1"/>
    </source>
</evidence>
<keyword evidence="3" id="KW-1185">Reference proteome</keyword>
<dbReference type="Proteomes" id="UP000829685">
    <property type="component" value="Unassembled WGS sequence"/>
</dbReference>